<dbReference type="AlphaFoldDB" id="A0A975P2J2"/>
<evidence type="ECO:0000313" key="3">
    <source>
        <dbReference type="EMBL" id="QWG25952.1"/>
    </source>
</evidence>
<dbReference type="InterPro" id="IPR035437">
    <property type="entry name" value="SNase_OB-fold_sf"/>
</dbReference>
<keyword evidence="1" id="KW-0732">Signal</keyword>
<proteinExistence type="predicted"/>
<dbReference type="InterPro" id="IPR016071">
    <property type="entry name" value="Staphylococal_nuclease_OB-fold"/>
</dbReference>
<dbReference type="Gene3D" id="2.40.50.90">
    <property type="match status" value="1"/>
</dbReference>
<dbReference type="EMBL" id="CP076136">
    <property type="protein sequence ID" value="QWG25952.1"/>
    <property type="molecule type" value="Genomic_DNA"/>
</dbReference>
<reference evidence="3 4" key="1">
    <citation type="submission" date="2021-06" db="EMBL/GenBank/DDBJ databases">
        <title>Bradyrhizobium sp. S2-11-4 Genome sequencing.</title>
        <authorList>
            <person name="Jin L."/>
        </authorList>
    </citation>
    <scope>NUCLEOTIDE SEQUENCE [LARGE SCALE GENOMIC DNA]</scope>
    <source>
        <strain evidence="3 4">S2-11-4</strain>
    </source>
</reference>
<name>A0A975P2J2_9BRAD</name>
<dbReference type="InterPro" id="IPR035451">
    <property type="entry name" value="Ada-like_dom_sf"/>
</dbReference>
<feature type="domain" description="TNase-like" evidence="2">
    <location>
        <begin position="23"/>
        <end position="143"/>
    </location>
</feature>
<dbReference type="SUPFAM" id="SSF57884">
    <property type="entry name" value="Ada DNA repair protein, N-terminal domain (N-Ada 10)"/>
    <property type="match status" value="1"/>
</dbReference>
<gene>
    <name evidence="3" type="ORF">KMZ93_12120</name>
</gene>
<dbReference type="Pfam" id="PF00565">
    <property type="entry name" value="SNase"/>
    <property type="match status" value="1"/>
</dbReference>
<dbReference type="Proteomes" id="UP000676951">
    <property type="component" value="Chromosome"/>
</dbReference>
<keyword evidence="4" id="KW-1185">Reference proteome</keyword>
<evidence type="ECO:0000259" key="2">
    <source>
        <dbReference type="PROSITE" id="PS50830"/>
    </source>
</evidence>
<evidence type="ECO:0000313" key="4">
    <source>
        <dbReference type="Proteomes" id="UP000676951"/>
    </source>
</evidence>
<feature type="chain" id="PRO_5037686315" evidence="1">
    <location>
        <begin position="19"/>
        <end position="247"/>
    </location>
</feature>
<accession>A0A975P2J2</accession>
<feature type="signal peptide" evidence="1">
    <location>
        <begin position="1"/>
        <end position="18"/>
    </location>
</feature>
<dbReference type="SUPFAM" id="SSF50199">
    <property type="entry name" value="Staphylococcal nuclease"/>
    <property type="match status" value="1"/>
</dbReference>
<sequence length="247" mass="26968">MRFLILILAVLSASQSWAAGTVVKDGGTLQLAGVIYRLDGIDAPELDQMCIDEHADTWACGVEARDQLVKLSGGREVRCGDLGTDPAFKKRRLGICTVVGEATSLNQLLVRLGFALNFDPAAKGRFREDEAAAKDKRQGLWKGCFVAPSEFRRGRKDGALLGDSCRADKDREIRAVLFPEQPVMPPGCNIKGKFAVRARVTGNRGVYHLQGCRSYPGLTEPDRWFCSEEDAQAAGFRKAYNCGAKGK</sequence>
<protein>
    <submittedName>
        <fullName evidence="3">Thermonuclease family protein</fullName>
    </submittedName>
</protein>
<dbReference type="RefSeq" id="WP_215606669.1">
    <property type="nucleotide sequence ID" value="NZ_CP076136.1"/>
</dbReference>
<dbReference type="PROSITE" id="PS50830">
    <property type="entry name" value="TNASE_3"/>
    <property type="match status" value="1"/>
</dbReference>
<dbReference type="SMART" id="SM00318">
    <property type="entry name" value="SNc"/>
    <property type="match status" value="1"/>
</dbReference>
<evidence type="ECO:0000256" key="1">
    <source>
        <dbReference type="SAM" id="SignalP"/>
    </source>
</evidence>
<organism evidence="3 4">
    <name type="scientific">Bradyrhizobium sediminis</name>
    <dbReference type="NCBI Taxonomy" id="2840469"/>
    <lineage>
        <taxon>Bacteria</taxon>
        <taxon>Pseudomonadati</taxon>
        <taxon>Pseudomonadota</taxon>
        <taxon>Alphaproteobacteria</taxon>
        <taxon>Hyphomicrobiales</taxon>
        <taxon>Nitrobacteraceae</taxon>
        <taxon>Bradyrhizobium</taxon>
    </lineage>
</organism>